<dbReference type="InterPro" id="IPR004837">
    <property type="entry name" value="NaCa_Exmemb"/>
</dbReference>
<dbReference type="InterPro" id="IPR004481">
    <property type="entry name" value="K/Na/Ca-exchanger"/>
</dbReference>
<dbReference type="EMBL" id="JAFJZZ010000002">
    <property type="protein sequence ID" value="MBN7772966.1"/>
    <property type="molecule type" value="Genomic_DNA"/>
</dbReference>
<dbReference type="AlphaFoldDB" id="A0A939D893"/>
<name>A0A939D893_CLOAM</name>
<feature type="transmembrane region" description="Helical" evidence="5">
    <location>
        <begin position="70"/>
        <end position="94"/>
    </location>
</feature>
<dbReference type="GO" id="GO:0005262">
    <property type="term" value="F:calcium channel activity"/>
    <property type="evidence" value="ECO:0007669"/>
    <property type="project" value="TreeGrafter"/>
</dbReference>
<evidence type="ECO:0000313" key="7">
    <source>
        <dbReference type="EMBL" id="MBN7772966.1"/>
    </source>
</evidence>
<evidence type="ECO:0000313" key="8">
    <source>
        <dbReference type="Proteomes" id="UP000664545"/>
    </source>
</evidence>
<dbReference type="InterPro" id="IPR044880">
    <property type="entry name" value="NCX_ion-bd_dom_sf"/>
</dbReference>
<reference evidence="7" key="1">
    <citation type="submission" date="2021-02" db="EMBL/GenBank/DDBJ databases">
        <title>Abyssanaerobacter marinus gen.nov., sp., nov, anaerobic bacterium isolated from the Onnuri vent field of Indian Ocean and suggestion of Mogibacteriaceae fam. nov., and proposal of reclassification of ambiguous this family's genus member.</title>
        <authorList>
            <person name="Kim Y.J."/>
            <person name="Yang J.-A."/>
        </authorList>
    </citation>
    <scope>NUCLEOTIDE SEQUENCE</scope>
    <source>
        <strain evidence="7">DSM 2634</strain>
    </source>
</reference>
<keyword evidence="2 5" id="KW-0812">Transmembrane</keyword>
<sequence>MGSIANLVLLIVGFILLIKGADALVDGSSCMAKKLKVSGMVIGLTMVSMGTSAPELAVSVSASLKGANEMAISTIIGSNIFNVLGVLGLCALLRPIPVLPSVRDKTFPYQTLLAVILLFFIADSYLPWSPLYAGLDTFHPLNQNIGVLDRTEAVLLLFLFAVFIFETVSSEPKGRKKFSTSEYSKSGYAANILYIVGGIAALAVGGNLAADNACALAKAFGVSQTLIGLIIVGIGTSLPALATSVAAVRKGENEIAVGNVIGSNIFNILFILGISGFLHPMAVTMAAFIDIGVLIIMSLYIFAYLLTRRAISKFEGFTMILIYILYTIYIIKR</sequence>
<dbReference type="GO" id="GO:0005886">
    <property type="term" value="C:plasma membrane"/>
    <property type="evidence" value="ECO:0007669"/>
    <property type="project" value="TreeGrafter"/>
</dbReference>
<keyword evidence="3 5" id="KW-1133">Transmembrane helix</keyword>
<feature type="transmembrane region" description="Helical" evidence="5">
    <location>
        <begin position="285"/>
        <end position="307"/>
    </location>
</feature>
<keyword evidence="8" id="KW-1185">Reference proteome</keyword>
<dbReference type="PANTHER" id="PTHR10846">
    <property type="entry name" value="SODIUM/POTASSIUM/CALCIUM EXCHANGER"/>
    <property type="match status" value="1"/>
</dbReference>
<evidence type="ECO:0000256" key="2">
    <source>
        <dbReference type="ARBA" id="ARBA00022692"/>
    </source>
</evidence>
<evidence type="ECO:0000256" key="4">
    <source>
        <dbReference type="ARBA" id="ARBA00023136"/>
    </source>
</evidence>
<dbReference type="Pfam" id="PF01699">
    <property type="entry name" value="Na_Ca_ex"/>
    <property type="match status" value="2"/>
</dbReference>
<evidence type="ECO:0000256" key="3">
    <source>
        <dbReference type="ARBA" id="ARBA00022989"/>
    </source>
</evidence>
<feature type="transmembrane region" description="Helical" evidence="5">
    <location>
        <begin position="260"/>
        <end position="279"/>
    </location>
</feature>
<dbReference type="PANTHER" id="PTHR10846:SF8">
    <property type="entry name" value="INNER MEMBRANE PROTEIN YRBG"/>
    <property type="match status" value="1"/>
</dbReference>
<dbReference type="RefSeq" id="WP_206581811.1">
    <property type="nucleotide sequence ID" value="NZ_JAFJZZ010000002.1"/>
</dbReference>
<evidence type="ECO:0000256" key="5">
    <source>
        <dbReference type="SAM" id="Phobius"/>
    </source>
</evidence>
<dbReference type="GO" id="GO:0006874">
    <property type="term" value="P:intracellular calcium ion homeostasis"/>
    <property type="evidence" value="ECO:0007669"/>
    <property type="project" value="TreeGrafter"/>
</dbReference>
<feature type="domain" description="Sodium/calcium exchanger membrane region" evidence="6">
    <location>
        <begin position="192"/>
        <end position="331"/>
    </location>
</feature>
<feature type="domain" description="Sodium/calcium exchanger membrane region" evidence="6">
    <location>
        <begin position="7"/>
        <end position="165"/>
    </location>
</feature>
<comment type="caution">
    <text evidence="7">The sequence shown here is derived from an EMBL/GenBank/DDBJ whole genome shotgun (WGS) entry which is preliminary data.</text>
</comment>
<organism evidence="7 8">
    <name type="scientific">Clostridium aminobutyricum</name>
    <dbReference type="NCBI Taxonomy" id="33953"/>
    <lineage>
        <taxon>Bacteria</taxon>
        <taxon>Bacillati</taxon>
        <taxon>Bacillota</taxon>
        <taxon>Clostridia</taxon>
        <taxon>Eubacteriales</taxon>
        <taxon>Clostridiaceae</taxon>
        <taxon>Clostridium</taxon>
    </lineage>
</organism>
<feature type="transmembrane region" description="Helical" evidence="5">
    <location>
        <begin position="188"/>
        <end position="206"/>
    </location>
</feature>
<feature type="transmembrane region" description="Helical" evidence="5">
    <location>
        <begin position="106"/>
        <end position="128"/>
    </location>
</feature>
<comment type="subcellular location">
    <subcellularLocation>
        <location evidence="1">Membrane</location>
        <topology evidence="1">Multi-pass membrane protein</topology>
    </subcellularLocation>
</comment>
<evidence type="ECO:0000256" key="1">
    <source>
        <dbReference type="ARBA" id="ARBA00004141"/>
    </source>
</evidence>
<dbReference type="Proteomes" id="UP000664545">
    <property type="component" value="Unassembled WGS sequence"/>
</dbReference>
<feature type="transmembrane region" description="Helical" evidence="5">
    <location>
        <begin position="148"/>
        <end position="168"/>
    </location>
</feature>
<protein>
    <submittedName>
        <fullName evidence="7">Calcium/sodium antiporter</fullName>
    </submittedName>
</protein>
<dbReference type="NCBIfam" id="TIGR00367">
    <property type="entry name" value="calcium/sodium antiporter"/>
    <property type="match status" value="1"/>
</dbReference>
<feature type="transmembrane region" description="Helical" evidence="5">
    <location>
        <begin position="226"/>
        <end position="248"/>
    </location>
</feature>
<feature type="transmembrane region" description="Helical" evidence="5">
    <location>
        <begin position="314"/>
        <end position="331"/>
    </location>
</feature>
<dbReference type="GO" id="GO:0008273">
    <property type="term" value="F:calcium, potassium:sodium antiporter activity"/>
    <property type="evidence" value="ECO:0007669"/>
    <property type="project" value="TreeGrafter"/>
</dbReference>
<dbReference type="Gene3D" id="1.20.1420.30">
    <property type="entry name" value="NCX, central ion-binding region"/>
    <property type="match status" value="1"/>
</dbReference>
<proteinExistence type="predicted"/>
<keyword evidence="4 5" id="KW-0472">Membrane</keyword>
<accession>A0A939D893</accession>
<evidence type="ECO:0000259" key="6">
    <source>
        <dbReference type="Pfam" id="PF01699"/>
    </source>
</evidence>
<gene>
    <name evidence="7" type="ORF">JYB65_06305</name>
</gene>